<organism evidence="4">
    <name type="scientific">Pseudogemmatithrix spongiicola</name>
    <dbReference type="NCBI Taxonomy" id="3062599"/>
    <lineage>
        <taxon>Bacteria</taxon>
        <taxon>Pseudomonadati</taxon>
        <taxon>Gemmatimonadota</taxon>
        <taxon>Gemmatimonadia</taxon>
        <taxon>Gemmatimonadales</taxon>
        <taxon>Gemmatimonadaceae</taxon>
        <taxon>Pseudogemmatithrix</taxon>
    </lineage>
</organism>
<keyword evidence="2" id="KW-0472">Membrane</keyword>
<keyword evidence="3" id="KW-0732">Signal</keyword>
<proteinExistence type="predicted"/>
<evidence type="ECO:0000256" key="3">
    <source>
        <dbReference type="SAM" id="SignalP"/>
    </source>
</evidence>
<protein>
    <recommendedName>
        <fullName evidence="7">Ammonium transporter AmtB-like domain-containing protein</fullName>
    </recommendedName>
</protein>
<name>A0AA49Q3S8_9BACT</name>
<feature type="transmembrane region" description="Helical" evidence="2">
    <location>
        <begin position="291"/>
        <end position="312"/>
    </location>
</feature>
<feature type="chain" id="PRO_5041453821" description="Ammonium transporter AmtB-like domain-containing protein" evidence="3">
    <location>
        <begin position="23"/>
        <end position="382"/>
    </location>
</feature>
<evidence type="ECO:0000256" key="2">
    <source>
        <dbReference type="SAM" id="Phobius"/>
    </source>
</evidence>
<feature type="region of interest" description="Disordered" evidence="1">
    <location>
        <begin position="22"/>
        <end position="48"/>
    </location>
</feature>
<feature type="transmembrane region" description="Helical" evidence="2">
    <location>
        <begin position="260"/>
        <end position="279"/>
    </location>
</feature>
<dbReference type="Proteomes" id="UP001229955">
    <property type="component" value="Chromosome"/>
</dbReference>
<evidence type="ECO:0000313" key="6">
    <source>
        <dbReference type="Proteomes" id="UP001229955"/>
    </source>
</evidence>
<feature type="compositionally biased region" description="Basic and acidic residues" evidence="1">
    <location>
        <begin position="36"/>
        <end position="48"/>
    </location>
</feature>
<dbReference type="RefSeq" id="WP_367886729.1">
    <property type="nucleotide sequence ID" value="NZ_CP130612.1"/>
</dbReference>
<evidence type="ECO:0000313" key="5">
    <source>
        <dbReference type="EMBL" id="WKW13934.1"/>
    </source>
</evidence>
<dbReference type="EMBL" id="CP130612">
    <property type="protein sequence ID" value="WKW11024.1"/>
    <property type="molecule type" value="Genomic_DNA"/>
</dbReference>
<dbReference type="EMBL" id="CP130613">
    <property type="protein sequence ID" value="WKW13934.1"/>
    <property type="molecule type" value="Genomic_DNA"/>
</dbReference>
<feature type="transmembrane region" description="Helical" evidence="2">
    <location>
        <begin position="318"/>
        <end position="336"/>
    </location>
</feature>
<reference evidence="4" key="1">
    <citation type="submission" date="2023-07" db="EMBL/GenBank/DDBJ databases">
        <authorList>
            <person name="Haufschild T."/>
            <person name="Kallscheuer N."/>
            <person name="Hammer J."/>
            <person name="Kohn T."/>
            <person name="Kabuu M."/>
            <person name="Jogler M."/>
            <person name="Wohfarth N."/>
            <person name="Heuer A."/>
            <person name="Rohde M."/>
            <person name="van Teeseling M.C.F."/>
            <person name="Jogler C."/>
        </authorList>
    </citation>
    <scope>NUCLEOTIDE SEQUENCE</scope>
    <source>
        <strain evidence="4">Strain 138</strain>
        <strain evidence="5">Strain 318</strain>
    </source>
</reference>
<feature type="signal peptide" evidence="3">
    <location>
        <begin position="1"/>
        <end position="22"/>
    </location>
</feature>
<keyword evidence="6" id="KW-1185">Reference proteome</keyword>
<keyword evidence="2" id="KW-0812">Transmembrane</keyword>
<evidence type="ECO:0008006" key="7">
    <source>
        <dbReference type="Google" id="ProtNLM"/>
    </source>
</evidence>
<dbReference type="KEGG" id="pspc:Strain318_000258"/>
<evidence type="ECO:0000313" key="4">
    <source>
        <dbReference type="EMBL" id="WKW11024.1"/>
    </source>
</evidence>
<accession>A0AA49Q3S8</accession>
<dbReference type="AlphaFoldDB" id="A0AA49Q3S8"/>
<accession>A0AA49Q6R0</accession>
<evidence type="ECO:0000256" key="1">
    <source>
        <dbReference type="SAM" id="MobiDB-lite"/>
    </source>
</evidence>
<sequence length="382" mass="39685">MRSLLRSLGALAFAATSLTAQHDPPRRLDLGTPVQEAERPRDDGETSRDMRNVYVRNQLALGLVSYGPAFAVMLGSEPATRIAGYMLMSGATFFVANEITQQVNVTPARQVLSTRMGARGSASFFLLGHSWRMSESEIGAVSLIGGLGGSAIGLWVGGGLTEGEAVASVVAHDLVALSTYAVTWMADPRENDGEGLRRSQRLAVPMLLGWGGYALGRKWAGTASYEVTAGDATLLWLGAAIGGSAAATTLIEGDPEPQTVAGTLLAGGLLGVWGANRYFVRNFDHTRGEGVLVATGAGAGALMGIGLGVLIAGDAERGSAATLGMGTVGAMAGAWLTERYAQPARDEGRRLEVGSRVQFNPSAIAAAAARTPGQHSILRITF</sequence>
<keyword evidence="2" id="KW-1133">Transmembrane helix</keyword>
<gene>
    <name evidence="4" type="ORF">Strain138_000258</name>
    <name evidence="5" type="ORF">Strain318_000258</name>
</gene>